<protein>
    <submittedName>
        <fullName evidence="2">Uncharacterized protein</fullName>
    </submittedName>
</protein>
<feature type="transmembrane region" description="Helical" evidence="1">
    <location>
        <begin position="75"/>
        <end position="93"/>
    </location>
</feature>
<sequence length="168" mass="18894">MQRAKIYTILTYILIPCSFLILFFAFFALLMTLSAPQMIIIAFLLFCVVIYTFKSSKFFLYNVRKEQPAKEADKAWIRINGFITLFFALQLLLSGITALSDPETIAKSIAMLQASIPSDQLAQMPGTAVLAQAIKGMSVVFIIYGVLQSLHVLMGLPILRKYSYLFSE</sequence>
<keyword evidence="3" id="KW-1185">Reference proteome</keyword>
<feature type="transmembrane region" description="Helical" evidence="1">
    <location>
        <begin position="35"/>
        <end position="54"/>
    </location>
</feature>
<feature type="transmembrane region" description="Helical" evidence="1">
    <location>
        <begin position="139"/>
        <end position="159"/>
    </location>
</feature>
<keyword evidence="1" id="KW-1133">Transmembrane helix</keyword>
<evidence type="ECO:0000313" key="3">
    <source>
        <dbReference type="Proteomes" id="UP001209317"/>
    </source>
</evidence>
<dbReference type="EMBL" id="JAOTPL010000007">
    <property type="protein sequence ID" value="MCU7694217.1"/>
    <property type="molecule type" value="Genomic_DNA"/>
</dbReference>
<evidence type="ECO:0000313" key="2">
    <source>
        <dbReference type="EMBL" id="MCU7694217.1"/>
    </source>
</evidence>
<keyword evidence="1" id="KW-0812">Transmembrane</keyword>
<keyword evidence="1" id="KW-0472">Membrane</keyword>
<reference evidence="2" key="1">
    <citation type="submission" date="2022-10" db="EMBL/GenBank/DDBJ databases">
        <authorList>
            <person name="Kim H.S."/>
            <person name="Kim J.-S."/>
            <person name="Suh M.K."/>
            <person name="Eom M.K."/>
            <person name="Lee J.-S."/>
        </authorList>
    </citation>
    <scope>NUCLEOTIDE SEQUENCE</scope>
    <source>
        <strain evidence="2">LIP-5</strain>
    </source>
</reference>
<name>A0AAE3IR17_9BACT</name>
<evidence type="ECO:0000256" key="1">
    <source>
        <dbReference type="SAM" id="Phobius"/>
    </source>
</evidence>
<gene>
    <name evidence="2" type="ORF">OD355_06795</name>
</gene>
<accession>A0AAE3IR17</accession>
<dbReference type="RefSeq" id="WP_263037703.1">
    <property type="nucleotide sequence ID" value="NZ_JAOTPL010000007.1"/>
</dbReference>
<dbReference type="AlphaFoldDB" id="A0AAE3IR17"/>
<comment type="caution">
    <text evidence="2">The sequence shown here is derived from an EMBL/GenBank/DDBJ whole genome shotgun (WGS) entry which is preliminary data.</text>
</comment>
<feature type="transmembrane region" description="Helical" evidence="1">
    <location>
        <begin position="7"/>
        <end position="29"/>
    </location>
</feature>
<dbReference type="Proteomes" id="UP001209317">
    <property type="component" value="Unassembled WGS sequence"/>
</dbReference>
<proteinExistence type="predicted"/>
<organism evidence="2 3">
    <name type="scientific">Haoranjiania flava</name>
    <dbReference type="NCBI Taxonomy" id="1856322"/>
    <lineage>
        <taxon>Bacteria</taxon>
        <taxon>Pseudomonadati</taxon>
        <taxon>Bacteroidota</taxon>
        <taxon>Chitinophagia</taxon>
        <taxon>Chitinophagales</taxon>
        <taxon>Chitinophagaceae</taxon>
        <taxon>Haoranjiania</taxon>
    </lineage>
</organism>